<comment type="similarity">
    <text evidence="1">Belongs to the membrane fusion protein (MFP) (TC 8.A.1) family.</text>
</comment>
<evidence type="ECO:0000256" key="2">
    <source>
        <dbReference type="SAM" id="Coils"/>
    </source>
</evidence>
<dbReference type="Proteomes" id="UP000471216">
    <property type="component" value="Unassembled WGS sequence"/>
</dbReference>
<reference evidence="5 9" key="1">
    <citation type="submission" date="2015-09" db="EMBL/GenBank/DDBJ databases">
        <authorList>
            <consortium name="Pathogen Informatics"/>
        </authorList>
    </citation>
    <scope>NUCLEOTIDE SEQUENCE [LARGE SCALE GENOMIC DNA]</scope>
    <source>
        <strain evidence="5 9">2789STDY5834948</strain>
    </source>
</reference>
<dbReference type="PANTHER" id="PTHR30158">
    <property type="entry name" value="ACRA/E-RELATED COMPONENT OF DRUG EFFLUX TRANSPORTER"/>
    <property type="match status" value="1"/>
</dbReference>
<dbReference type="NCBIfam" id="TIGR01730">
    <property type="entry name" value="RND_mfp"/>
    <property type="match status" value="1"/>
</dbReference>
<dbReference type="EMBL" id="NFJX01000004">
    <property type="protein sequence ID" value="OUP20627.1"/>
    <property type="molecule type" value="Genomic_DNA"/>
</dbReference>
<dbReference type="Gene3D" id="2.40.50.100">
    <property type="match status" value="1"/>
</dbReference>
<reference evidence="8" key="3">
    <citation type="journal article" date="2018" name="BMC Genomics">
        <title>Whole genome sequencing and function prediction of 133 gut anaerobes isolated from chicken caecum in pure cultures.</title>
        <authorList>
            <person name="Medvecky M."/>
            <person name="Cejkova D."/>
            <person name="Polansky O."/>
            <person name="Karasova D."/>
            <person name="Kubasova T."/>
            <person name="Cizek A."/>
            <person name="Rychlik I."/>
        </authorList>
    </citation>
    <scope>NUCLEOTIDE SEQUENCE</scope>
    <source>
        <strain evidence="8">An199</strain>
    </source>
</reference>
<dbReference type="Pfam" id="PF25944">
    <property type="entry name" value="Beta-barrel_RND"/>
    <property type="match status" value="1"/>
</dbReference>
<evidence type="ECO:0000313" key="5">
    <source>
        <dbReference type="EMBL" id="CUP73016.1"/>
    </source>
</evidence>
<dbReference type="GO" id="GO:0005886">
    <property type="term" value="C:plasma membrane"/>
    <property type="evidence" value="ECO:0007669"/>
    <property type="project" value="TreeGrafter"/>
</dbReference>
<evidence type="ECO:0000313" key="11">
    <source>
        <dbReference type="Proteomes" id="UP000450599"/>
    </source>
</evidence>
<evidence type="ECO:0000313" key="12">
    <source>
        <dbReference type="Proteomes" id="UP000471216"/>
    </source>
</evidence>
<proteinExistence type="inferred from homology"/>
<dbReference type="Pfam" id="PF25917">
    <property type="entry name" value="BSH_RND"/>
    <property type="match status" value="1"/>
</dbReference>
<protein>
    <submittedName>
        <fullName evidence="6">Efflux RND transporter periplasmic adaptor subunit</fullName>
    </submittedName>
    <submittedName>
        <fullName evidence="8">Efflux transporter periplasmic adaptor subunit</fullName>
    </submittedName>
    <submittedName>
        <fullName evidence="5">Multidrug resistance protein MdtE</fullName>
    </submittedName>
</protein>
<evidence type="ECO:0000256" key="1">
    <source>
        <dbReference type="ARBA" id="ARBA00009477"/>
    </source>
</evidence>
<dbReference type="Gene3D" id="2.40.30.170">
    <property type="match status" value="1"/>
</dbReference>
<name>A0A174QML9_PARDI</name>
<feature type="domain" description="Multidrug resistance protein MdtA-like beta-barrel" evidence="4">
    <location>
        <begin position="223"/>
        <end position="285"/>
    </location>
</feature>
<feature type="domain" description="Multidrug resistance protein MdtA-like barrel-sandwich hybrid" evidence="3">
    <location>
        <begin position="55"/>
        <end position="196"/>
    </location>
</feature>
<evidence type="ECO:0000313" key="8">
    <source>
        <dbReference type="EMBL" id="OUP20627.1"/>
    </source>
</evidence>
<dbReference type="Gene3D" id="1.10.287.470">
    <property type="entry name" value="Helix hairpin bin"/>
    <property type="match status" value="1"/>
</dbReference>
<organism evidence="5 9">
    <name type="scientific">Parabacteroides distasonis</name>
    <dbReference type="NCBI Taxonomy" id="823"/>
    <lineage>
        <taxon>Bacteria</taxon>
        <taxon>Pseudomonadati</taxon>
        <taxon>Bacteroidota</taxon>
        <taxon>Bacteroidia</taxon>
        <taxon>Bacteroidales</taxon>
        <taxon>Tannerellaceae</taxon>
        <taxon>Parabacteroides</taxon>
    </lineage>
</organism>
<dbReference type="GO" id="GO:0022857">
    <property type="term" value="F:transmembrane transporter activity"/>
    <property type="evidence" value="ECO:0007669"/>
    <property type="project" value="InterPro"/>
</dbReference>
<dbReference type="EMBL" id="WKMX01000018">
    <property type="protein sequence ID" value="MRZ07999.1"/>
    <property type="molecule type" value="Genomic_DNA"/>
</dbReference>
<dbReference type="GO" id="GO:0030313">
    <property type="term" value="C:cell envelope"/>
    <property type="evidence" value="ECO:0007669"/>
    <property type="project" value="UniProtKB-SubCell"/>
</dbReference>
<dbReference type="InterPro" id="IPR058625">
    <property type="entry name" value="MdtA-like_BSH"/>
</dbReference>
<reference evidence="11 12" key="4">
    <citation type="journal article" date="2019" name="Nat. Med.">
        <title>A library of human gut bacterial isolates paired with longitudinal multiomics data enables mechanistic microbiome research.</title>
        <authorList>
            <person name="Poyet M."/>
            <person name="Groussin M."/>
            <person name="Gibbons S.M."/>
            <person name="Avila-Pacheco J."/>
            <person name="Jiang X."/>
            <person name="Kearney S.M."/>
            <person name="Perrotta A.R."/>
            <person name="Berdy B."/>
            <person name="Zhao S."/>
            <person name="Lieberman T.D."/>
            <person name="Swanson P.K."/>
            <person name="Smith M."/>
            <person name="Roesemann S."/>
            <person name="Alexander J.E."/>
            <person name="Rich S.A."/>
            <person name="Livny J."/>
            <person name="Vlamakis H."/>
            <person name="Clish C."/>
            <person name="Bullock K."/>
            <person name="Deik A."/>
            <person name="Scott J."/>
            <person name="Pierce K.A."/>
            <person name="Xavier R.J."/>
            <person name="Alm E.J."/>
        </authorList>
    </citation>
    <scope>NUCLEOTIDE SEQUENCE [LARGE SCALE GENOMIC DNA]</scope>
    <source>
        <strain evidence="7 12">BIOML-A10</strain>
        <strain evidence="6 11">BIOML-A11</strain>
    </source>
</reference>
<dbReference type="GO" id="GO:0046677">
    <property type="term" value="P:response to antibiotic"/>
    <property type="evidence" value="ECO:0007669"/>
    <property type="project" value="TreeGrafter"/>
</dbReference>
<evidence type="ECO:0000259" key="4">
    <source>
        <dbReference type="Pfam" id="PF25944"/>
    </source>
</evidence>
<dbReference type="PANTHER" id="PTHR30158:SF23">
    <property type="entry name" value="MULTIDRUG RESISTANCE PROTEIN MEXA"/>
    <property type="match status" value="1"/>
</dbReference>
<dbReference type="EMBL" id="WKMW01000020">
    <property type="protein sequence ID" value="MRY86102.1"/>
    <property type="molecule type" value="Genomic_DNA"/>
</dbReference>
<dbReference type="SUPFAM" id="SSF111369">
    <property type="entry name" value="HlyD-like secretion proteins"/>
    <property type="match status" value="1"/>
</dbReference>
<gene>
    <name evidence="5" type="primary">mdtE_1</name>
    <name evidence="8" type="ORF">B5F32_06825</name>
    <name evidence="5" type="ORF">ERS852560_00581</name>
    <name evidence="7" type="ORF">GKD54_17680</name>
    <name evidence="6" type="ORF">GKD58_17925</name>
</gene>
<evidence type="ECO:0000313" key="7">
    <source>
        <dbReference type="EMBL" id="MRZ07999.1"/>
    </source>
</evidence>
<dbReference type="Proteomes" id="UP000095332">
    <property type="component" value="Unassembled WGS sequence"/>
</dbReference>
<dbReference type="Gene3D" id="2.40.420.20">
    <property type="match status" value="1"/>
</dbReference>
<accession>A0A174QML9</accession>
<dbReference type="PROSITE" id="PS51257">
    <property type="entry name" value="PROKAR_LIPOPROTEIN"/>
    <property type="match status" value="1"/>
</dbReference>
<evidence type="ECO:0000313" key="10">
    <source>
        <dbReference type="Proteomes" id="UP000195950"/>
    </source>
</evidence>
<dbReference type="InterPro" id="IPR006143">
    <property type="entry name" value="RND_pump_MFP"/>
</dbReference>
<sequence length="372" mass="39777">MKQLIIIILSGVSLLCACGDKVGKPAETAYKTLTLAPGDRTLTSSYTATLQGRQYVEIRPQVSGIITDIRIDEGDAVYKGQTLFVIDQVPYQAAWQTALANVKSAEAKLATARLTADSKAELYKERVVSEFDLQTARNELAAAEAALAQARAQEANAHNDLSYTEVKSPVDGVAGMIPYRIGALVSSSIAEPLVTVSDDSEVYAYFSMTENRILDFVQQHGSLRQAMENMNEVALTLSNGTLYPHAGRVDAVSGTVDKGTGAVCLRAVFPNPSRLLRNGGSATVVIPTVRRGCIVIPQAATYELQNRIFVYKVVDGKAKSAPVEVFALNNGTEYIVEAGLEPGDVVIAEGAGLVREGAIVTKEENGDKPLPL</sequence>
<keyword evidence="2" id="KW-0175">Coiled coil</keyword>
<reference evidence="10" key="2">
    <citation type="submission" date="2017-04" db="EMBL/GenBank/DDBJ databases">
        <title>Function of individual gut microbiota members based on whole genome sequencing of pure cultures obtained from chicken caecum.</title>
        <authorList>
            <person name="Medvecky M."/>
            <person name="Cejkova D."/>
            <person name="Polansky O."/>
            <person name="Karasova D."/>
            <person name="Kubasova T."/>
            <person name="Cizek A."/>
            <person name="Rychlik I."/>
        </authorList>
    </citation>
    <scope>NUCLEOTIDE SEQUENCE [LARGE SCALE GENOMIC DNA]</scope>
    <source>
        <strain evidence="10">An199</strain>
    </source>
</reference>
<dbReference type="InterPro" id="IPR058626">
    <property type="entry name" value="MdtA-like_b-barrel"/>
</dbReference>
<dbReference type="AlphaFoldDB" id="A0A174QML9"/>
<evidence type="ECO:0000313" key="9">
    <source>
        <dbReference type="Proteomes" id="UP000095332"/>
    </source>
</evidence>
<dbReference type="EMBL" id="CZBM01000002">
    <property type="protein sequence ID" value="CUP73016.1"/>
    <property type="molecule type" value="Genomic_DNA"/>
</dbReference>
<evidence type="ECO:0000259" key="3">
    <source>
        <dbReference type="Pfam" id="PF25917"/>
    </source>
</evidence>
<dbReference type="RefSeq" id="WP_057327813.1">
    <property type="nucleotide sequence ID" value="NZ_CZBM01000002.1"/>
</dbReference>
<evidence type="ECO:0000313" key="6">
    <source>
        <dbReference type="EMBL" id="MRY86102.1"/>
    </source>
</evidence>
<dbReference type="Proteomes" id="UP000195950">
    <property type="component" value="Unassembled WGS sequence"/>
</dbReference>
<feature type="coiled-coil region" evidence="2">
    <location>
        <begin position="133"/>
        <end position="160"/>
    </location>
</feature>
<dbReference type="Proteomes" id="UP000450599">
    <property type="component" value="Unassembled WGS sequence"/>
</dbReference>